<evidence type="ECO:0000313" key="2">
    <source>
        <dbReference type="Proteomes" id="UP000233293"/>
    </source>
</evidence>
<dbReference type="Proteomes" id="UP000233293">
    <property type="component" value="Unassembled WGS sequence"/>
</dbReference>
<dbReference type="AlphaFoldDB" id="A0A2N3PYK9"/>
<reference evidence="2" key="1">
    <citation type="submission" date="2017-12" db="EMBL/GenBank/DDBJ databases">
        <title>Draft genome sequence of Telmatospirillum siberiense 26-4b1T, an acidotolerant peatland alphaproteobacterium potentially involved in sulfur cycling.</title>
        <authorList>
            <person name="Hausmann B."/>
            <person name="Pjevac P."/>
            <person name="Schreck K."/>
            <person name="Herbold C.W."/>
            <person name="Daims H."/>
            <person name="Wagner M."/>
            <person name="Pester M."/>
            <person name="Loy A."/>
        </authorList>
    </citation>
    <scope>NUCLEOTIDE SEQUENCE [LARGE SCALE GENOMIC DNA]</scope>
    <source>
        <strain evidence="2">26-4b1</strain>
    </source>
</reference>
<protein>
    <submittedName>
        <fullName evidence="1">Uncharacterized protein</fullName>
    </submittedName>
</protein>
<evidence type="ECO:0000313" key="1">
    <source>
        <dbReference type="EMBL" id="PKU25497.1"/>
    </source>
</evidence>
<name>A0A2N3PYK9_9PROT</name>
<proteinExistence type="predicted"/>
<gene>
    <name evidence="1" type="ORF">CWS72_05370</name>
</gene>
<sequence>MVTALRNEGVVVASERKGDSRSLDVALWPLTPSSWLPMALPRSATSLTVVFLLLAAPPLRMELPSELRKAPVVGTLDAASDIFANPG</sequence>
<comment type="caution">
    <text evidence="1">The sequence shown here is derived from an EMBL/GenBank/DDBJ whole genome shotgun (WGS) entry which is preliminary data.</text>
</comment>
<organism evidence="1 2">
    <name type="scientific">Telmatospirillum siberiense</name>
    <dbReference type="NCBI Taxonomy" id="382514"/>
    <lineage>
        <taxon>Bacteria</taxon>
        <taxon>Pseudomonadati</taxon>
        <taxon>Pseudomonadota</taxon>
        <taxon>Alphaproteobacteria</taxon>
        <taxon>Rhodospirillales</taxon>
        <taxon>Rhodospirillaceae</taxon>
        <taxon>Telmatospirillum</taxon>
    </lineage>
</organism>
<dbReference type="EMBL" id="PIUM01000004">
    <property type="protein sequence ID" value="PKU25497.1"/>
    <property type="molecule type" value="Genomic_DNA"/>
</dbReference>
<accession>A0A2N3PYK9</accession>
<keyword evidence="2" id="KW-1185">Reference proteome</keyword>